<feature type="repeat" description="CHCR" evidence="8">
    <location>
        <begin position="152"/>
        <end position="303"/>
    </location>
</feature>
<reference evidence="10 11" key="1">
    <citation type="journal article" date="2013" name="BMC Genomics">
        <title>The miniature genome of a carnivorous plant Genlisea aurea contains a low number of genes and short non-coding sequences.</title>
        <authorList>
            <person name="Leushkin E.V."/>
            <person name="Sutormin R.A."/>
            <person name="Nabieva E.R."/>
            <person name="Penin A.A."/>
            <person name="Kondrashov A.S."/>
            <person name="Logacheva M.D."/>
        </authorList>
    </citation>
    <scope>NUCLEOTIDE SEQUENCE [LARGE SCALE GENOMIC DNA]</scope>
</reference>
<dbReference type="GO" id="GO:0007033">
    <property type="term" value="P:vacuole organization"/>
    <property type="evidence" value="ECO:0007669"/>
    <property type="project" value="TreeGrafter"/>
</dbReference>
<evidence type="ECO:0000313" key="10">
    <source>
        <dbReference type="EMBL" id="EPS68096.1"/>
    </source>
</evidence>
<evidence type="ECO:0000256" key="1">
    <source>
        <dbReference type="ARBA" id="ARBA00004184"/>
    </source>
</evidence>
<evidence type="ECO:0000256" key="6">
    <source>
        <dbReference type="ARBA" id="ARBA00023136"/>
    </source>
</evidence>
<keyword evidence="11" id="KW-1185">Reference proteome</keyword>
<keyword evidence="4 7" id="KW-0863">Zinc-finger</keyword>
<keyword evidence="6" id="KW-0472">Membrane</keyword>
<proteinExistence type="inferred from homology"/>
<dbReference type="EMBL" id="AUSU01002783">
    <property type="protein sequence ID" value="EPS68096.1"/>
    <property type="molecule type" value="Genomic_DNA"/>
</dbReference>
<keyword evidence="3" id="KW-0479">Metal-binding</keyword>
<feature type="non-terminal residue" evidence="10">
    <location>
        <position position="692"/>
    </location>
</feature>
<dbReference type="PANTHER" id="PTHR23323">
    <property type="entry name" value="VACUOLAR PROTEIN SORTING-ASSOCIATED PROTEIN"/>
    <property type="match status" value="1"/>
</dbReference>
<dbReference type="GO" id="GO:0030674">
    <property type="term" value="F:protein-macromolecule adaptor activity"/>
    <property type="evidence" value="ECO:0007669"/>
    <property type="project" value="TreeGrafter"/>
</dbReference>
<dbReference type="Proteomes" id="UP000015453">
    <property type="component" value="Unassembled WGS sequence"/>
</dbReference>
<protein>
    <recommendedName>
        <fullName evidence="9">RING-type domain-containing protein</fullName>
    </recommendedName>
</protein>
<dbReference type="GO" id="GO:0008270">
    <property type="term" value="F:zinc ion binding"/>
    <property type="evidence" value="ECO:0007669"/>
    <property type="project" value="UniProtKB-KW"/>
</dbReference>
<organism evidence="10 11">
    <name type="scientific">Genlisea aurea</name>
    <dbReference type="NCBI Taxonomy" id="192259"/>
    <lineage>
        <taxon>Eukaryota</taxon>
        <taxon>Viridiplantae</taxon>
        <taxon>Streptophyta</taxon>
        <taxon>Embryophyta</taxon>
        <taxon>Tracheophyta</taxon>
        <taxon>Spermatophyta</taxon>
        <taxon>Magnoliopsida</taxon>
        <taxon>eudicotyledons</taxon>
        <taxon>Gunneridae</taxon>
        <taxon>Pentapetalae</taxon>
        <taxon>asterids</taxon>
        <taxon>lamiids</taxon>
        <taxon>Lamiales</taxon>
        <taxon>Lentibulariaceae</taxon>
        <taxon>Genlisea</taxon>
    </lineage>
</organism>
<gene>
    <name evidence="10" type="ORF">M569_06673</name>
</gene>
<evidence type="ECO:0000256" key="5">
    <source>
        <dbReference type="ARBA" id="ARBA00022833"/>
    </source>
</evidence>
<evidence type="ECO:0000313" key="11">
    <source>
        <dbReference type="Proteomes" id="UP000015453"/>
    </source>
</evidence>
<feature type="repeat" description="CHCR" evidence="8">
    <location>
        <begin position="321"/>
        <end position="514"/>
    </location>
</feature>
<dbReference type="GO" id="GO:0030897">
    <property type="term" value="C:HOPS complex"/>
    <property type="evidence" value="ECO:0007669"/>
    <property type="project" value="TreeGrafter"/>
</dbReference>
<dbReference type="GO" id="GO:0006886">
    <property type="term" value="P:intracellular protein transport"/>
    <property type="evidence" value="ECO:0007669"/>
    <property type="project" value="UniProtKB-UniRule"/>
</dbReference>
<dbReference type="InterPro" id="IPR000547">
    <property type="entry name" value="Clathrin_H-chain/VPS_repeat"/>
</dbReference>
<dbReference type="GO" id="GO:0006904">
    <property type="term" value="P:vesicle docking involved in exocytosis"/>
    <property type="evidence" value="ECO:0007669"/>
    <property type="project" value="TreeGrafter"/>
</dbReference>
<dbReference type="InterPro" id="IPR057308">
    <property type="entry name" value="CHCR_PEP5_VPS11"/>
</dbReference>
<dbReference type="InterPro" id="IPR024763">
    <property type="entry name" value="VPS11_C"/>
</dbReference>
<dbReference type="FunFam" id="1.25.40.10:FF:000278">
    <property type="entry name" value="Vacuolar protein sorting-associated protein 11 homolog"/>
    <property type="match status" value="1"/>
</dbReference>
<comment type="caution">
    <text evidence="10">The sequence shown here is derived from an EMBL/GenBank/DDBJ whole genome shotgun (WGS) entry which is preliminary data.</text>
</comment>
<dbReference type="GO" id="GO:0005768">
    <property type="term" value="C:endosome"/>
    <property type="evidence" value="ECO:0007669"/>
    <property type="project" value="TreeGrafter"/>
</dbReference>
<dbReference type="OrthoDB" id="26184at2759"/>
<feature type="non-terminal residue" evidence="10">
    <location>
        <position position="1"/>
    </location>
</feature>
<dbReference type="Pfam" id="PF12451">
    <property type="entry name" value="VPS11_C"/>
    <property type="match status" value="1"/>
</dbReference>
<feature type="domain" description="RING-type" evidence="9">
    <location>
        <begin position="600"/>
        <end position="635"/>
    </location>
</feature>
<sequence length="692" mass="79079">ELIIGRPEAVYFYEVDGRGPCWAFEGEKKFLGWFRGYLLCVISDQRTDKNTFNVYDLKNRLIAHSVEVDEVSHLICEWGNIVLIMPNKSALLVVEKDMESKLDMLFKKNLYSVAINLVQSQQADAAATAEVLRKYGDHLYSKQSYDEAMAQYIHTIGCLEPSYVIQKFLDAQRIYNLTNYLEKLHEKGFASKDHTILLLNCYTKLKDVEKLNLFIKGEDGVGEHKFDAETAIRVCRAANYHEHAMYVAKKAGRHEWYLKILLEDLGSYDEALQYINRLEPSQAGATVKEYGKVLVEHKPHQTIQLLLKLCTEGESQKTTGAADGNALSMLPSPVDFLSIFVHRPLSLMVFLEKYIDRVKDSPAQVEIHNTLLELYLSNDLDSLSVSQSAETVSSVPRSNTAKSCSSDEEKSFQKRREKGLVLLKSAWTSEQEHPLYDVDLVLILCETNYVKEGLLYLYEKLKLYKEVVGCYMKAHDHEGLISCCRRLGDSGGGDPCLWVDLLNYFGELGEECSVEVKEVLRYIEKDDILPPIVVVETLSRNPYLTVSVIKEYIARKLEQETKMIEEDRIGIQKYQEETAAMRKEILDLRTNARVFQLSKCTACTFTLDLPAVHFMCMHSFHQRCLGDNEKECPECASEYRNVLEMKAKLEQTGRNQDYFFQQLRDSRDGFSVIAEYFGRGIISKSSSRGSGN</sequence>
<evidence type="ECO:0000256" key="2">
    <source>
        <dbReference type="ARBA" id="ARBA00007070"/>
    </source>
</evidence>
<dbReference type="PROSITE" id="PS50236">
    <property type="entry name" value="CHCR"/>
    <property type="match status" value="2"/>
</dbReference>
<dbReference type="Pfam" id="PF23266">
    <property type="entry name" value="VPS11_N"/>
    <property type="match status" value="1"/>
</dbReference>
<dbReference type="CDD" id="cd16688">
    <property type="entry name" value="RING-H2_Vps11"/>
    <property type="match status" value="1"/>
</dbReference>
<dbReference type="AlphaFoldDB" id="S8CT86"/>
<dbReference type="Pfam" id="PF17122">
    <property type="entry name" value="zf-C3H2C3"/>
    <property type="match status" value="1"/>
</dbReference>
<evidence type="ECO:0000256" key="8">
    <source>
        <dbReference type="PROSITE-ProRule" id="PRU01006"/>
    </source>
</evidence>
<name>S8CT86_9LAMI</name>
<dbReference type="InterPro" id="IPR001841">
    <property type="entry name" value="Znf_RING"/>
</dbReference>
<evidence type="ECO:0000256" key="3">
    <source>
        <dbReference type="ARBA" id="ARBA00022723"/>
    </source>
</evidence>
<dbReference type="SUPFAM" id="SSF57850">
    <property type="entry name" value="RING/U-box"/>
    <property type="match status" value="1"/>
</dbReference>
<keyword evidence="5" id="KW-0862">Zinc</keyword>
<evidence type="ECO:0000259" key="9">
    <source>
        <dbReference type="PROSITE" id="PS50089"/>
    </source>
</evidence>
<evidence type="ECO:0000256" key="4">
    <source>
        <dbReference type="ARBA" id="ARBA00022771"/>
    </source>
</evidence>
<dbReference type="GO" id="GO:0007032">
    <property type="term" value="P:endosome organization"/>
    <property type="evidence" value="ECO:0007669"/>
    <property type="project" value="TreeGrafter"/>
</dbReference>
<evidence type="ECO:0000256" key="7">
    <source>
        <dbReference type="PROSITE-ProRule" id="PRU00175"/>
    </source>
</evidence>
<dbReference type="PANTHER" id="PTHR23323:SF24">
    <property type="entry name" value="VACUOLAR PROTEIN SORTING-ASSOCIATED PROTEIN 11 HOMOLOG"/>
    <property type="match status" value="1"/>
</dbReference>
<comment type="subcellular location">
    <subcellularLocation>
        <location evidence="1">Endomembrane system</location>
        <topology evidence="1">Peripheral membrane protein</topology>
    </subcellularLocation>
</comment>
<comment type="similarity">
    <text evidence="2">Belongs to the VPS11 family.</text>
</comment>
<accession>S8CT86</accession>
<dbReference type="GO" id="GO:0048284">
    <property type="term" value="P:organelle fusion"/>
    <property type="evidence" value="ECO:0007669"/>
    <property type="project" value="TreeGrafter"/>
</dbReference>
<dbReference type="PROSITE" id="PS50089">
    <property type="entry name" value="ZF_RING_2"/>
    <property type="match status" value="1"/>
</dbReference>
<dbReference type="Pfam" id="PF23356">
    <property type="entry name" value="TPR_PEP5_VPS11"/>
    <property type="match status" value="2"/>
</dbReference>